<feature type="binding site" evidence="1">
    <location>
        <position position="16"/>
    </location>
    <ligand>
        <name>Zn(2+)</name>
        <dbReference type="ChEBI" id="CHEBI:29105"/>
    </ligand>
</feature>
<dbReference type="AlphaFoldDB" id="A0A2V5LEL5"/>
<feature type="binding site" evidence="1">
    <location>
        <position position="188"/>
    </location>
    <ligand>
        <name>Zn(2+)</name>
        <dbReference type="ChEBI" id="CHEBI:29105"/>
    </ligand>
</feature>
<comment type="caution">
    <text evidence="2">The sequence shown here is derived from an EMBL/GenBank/DDBJ whole genome shotgun (WGS) entry which is preliminary data.</text>
</comment>
<feature type="binding site" evidence="1">
    <location>
        <position position="31"/>
    </location>
    <ligand>
        <name>Zn(2+)</name>
        <dbReference type="ChEBI" id="CHEBI:29105"/>
    </ligand>
</feature>
<dbReference type="Gene3D" id="1.10.340.30">
    <property type="entry name" value="Hypothetical protein, domain 2"/>
    <property type="match status" value="1"/>
</dbReference>
<dbReference type="OrthoDB" id="9807664at2"/>
<keyword evidence="1" id="KW-0479">Metal-binding</keyword>
<dbReference type="InterPro" id="IPR005019">
    <property type="entry name" value="Adenine_glyco"/>
</dbReference>
<accession>A0A2V5LEL5</accession>
<protein>
    <submittedName>
        <fullName evidence="2">DNA-3-methyladenine glycosylase I</fullName>
        <ecNumber evidence="2">3.2.2.20</ecNumber>
    </submittedName>
</protein>
<dbReference type="Proteomes" id="UP000247832">
    <property type="component" value="Unassembled WGS sequence"/>
</dbReference>
<sequence>MSMADVVVGADGKARCAWAGIQTDEQYQRYHDQEWGRPVEGERELFERLSLEAFQSGLSWITILRKRDAFREAFANFEPAIVADFGQADIDRLMADAAIVRNLMKIKATIGNARAILALPVGVTLGTLLHAHAPVRPRTGGEPIPARTVESAALAKELKKHGFAFVGPTTAYAMMQAVGLANDHQPGCWVAESLKLP</sequence>
<dbReference type="GO" id="GO:0046872">
    <property type="term" value="F:metal ion binding"/>
    <property type="evidence" value="ECO:0007669"/>
    <property type="project" value="UniProtKB-KW"/>
</dbReference>
<proteinExistence type="predicted"/>
<dbReference type="GO" id="GO:0006284">
    <property type="term" value="P:base-excision repair"/>
    <property type="evidence" value="ECO:0007669"/>
    <property type="project" value="InterPro"/>
</dbReference>
<dbReference type="InterPro" id="IPR011257">
    <property type="entry name" value="DNA_glycosylase"/>
</dbReference>
<evidence type="ECO:0000256" key="1">
    <source>
        <dbReference type="PIRSR" id="PIRSR605019-1"/>
    </source>
</evidence>
<dbReference type="PANTHER" id="PTHR30037">
    <property type="entry name" value="DNA-3-METHYLADENINE GLYCOSYLASE 1"/>
    <property type="match status" value="1"/>
</dbReference>
<keyword evidence="3" id="KW-1185">Reference proteome</keyword>
<dbReference type="GO" id="GO:0008725">
    <property type="term" value="F:DNA-3-methyladenine glycosylase activity"/>
    <property type="evidence" value="ECO:0007669"/>
    <property type="project" value="UniProtKB-EC"/>
</dbReference>
<dbReference type="EC" id="3.2.2.20" evidence="2"/>
<dbReference type="Pfam" id="PF03352">
    <property type="entry name" value="Adenine_glyco"/>
    <property type="match status" value="1"/>
</dbReference>
<dbReference type="PANTHER" id="PTHR30037:SF4">
    <property type="entry name" value="DNA-3-METHYLADENINE GLYCOSYLASE I"/>
    <property type="match status" value="1"/>
</dbReference>
<feature type="binding site" evidence="1">
    <location>
        <position position="184"/>
    </location>
    <ligand>
        <name>Zn(2+)</name>
        <dbReference type="ChEBI" id="CHEBI:29105"/>
    </ligand>
</feature>
<name>A0A2V5LEL5_9MICC</name>
<evidence type="ECO:0000313" key="3">
    <source>
        <dbReference type="Proteomes" id="UP000247832"/>
    </source>
</evidence>
<dbReference type="InterPro" id="IPR052891">
    <property type="entry name" value="DNA-3mA_glycosylase"/>
</dbReference>
<evidence type="ECO:0000313" key="2">
    <source>
        <dbReference type="EMBL" id="PYI69392.1"/>
    </source>
</evidence>
<keyword evidence="2" id="KW-0326">Glycosidase</keyword>
<dbReference type="SUPFAM" id="SSF48150">
    <property type="entry name" value="DNA-glycosylase"/>
    <property type="match status" value="1"/>
</dbReference>
<organism evidence="2 3">
    <name type="scientific">Arthrobacter livingstonensis</name>
    <dbReference type="NCBI Taxonomy" id="670078"/>
    <lineage>
        <taxon>Bacteria</taxon>
        <taxon>Bacillati</taxon>
        <taxon>Actinomycetota</taxon>
        <taxon>Actinomycetes</taxon>
        <taxon>Micrococcales</taxon>
        <taxon>Micrococcaceae</taxon>
        <taxon>Arthrobacter</taxon>
    </lineage>
</organism>
<gene>
    <name evidence="2" type="ORF">CVV68_03075</name>
</gene>
<keyword evidence="1" id="KW-0862">Zinc</keyword>
<reference evidence="2 3" key="1">
    <citation type="submission" date="2018-05" db="EMBL/GenBank/DDBJ databases">
        <title>Genetic diversity of glacier-inhabiting Cryobacterium bacteria in China and description of Cryobacterium mengkeensis sp. nov. and Arthrobacter glacialis sp. nov.</title>
        <authorList>
            <person name="Liu Q."/>
            <person name="Xin Y.-H."/>
        </authorList>
    </citation>
    <scope>NUCLEOTIDE SEQUENCE [LARGE SCALE GENOMIC DNA]</scope>
    <source>
        <strain evidence="2 3">LI2</strain>
    </source>
</reference>
<dbReference type="EMBL" id="QJVD01000002">
    <property type="protein sequence ID" value="PYI69392.1"/>
    <property type="molecule type" value="Genomic_DNA"/>
</dbReference>
<keyword evidence="2" id="KW-0378">Hydrolase</keyword>